<evidence type="ECO:0000313" key="2">
    <source>
        <dbReference type="Proteomes" id="UP000299102"/>
    </source>
</evidence>
<dbReference type="Proteomes" id="UP000299102">
    <property type="component" value="Unassembled WGS sequence"/>
</dbReference>
<keyword evidence="2" id="KW-1185">Reference proteome</keyword>
<name>A0A4C1SGM7_EUMVA</name>
<gene>
    <name evidence="1" type="ORF">EVAR_72101_1</name>
</gene>
<reference evidence="1 2" key="1">
    <citation type="journal article" date="2019" name="Commun. Biol.">
        <title>The bagworm genome reveals a unique fibroin gene that provides high tensile strength.</title>
        <authorList>
            <person name="Kono N."/>
            <person name="Nakamura H."/>
            <person name="Ohtoshi R."/>
            <person name="Tomita M."/>
            <person name="Numata K."/>
            <person name="Arakawa K."/>
        </authorList>
    </citation>
    <scope>NUCLEOTIDE SEQUENCE [LARGE SCALE GENOMIC DNA]</scope>
</reference>
<evidence type="ECO:0000313" key="1">
    <source>
        <dbReference type="EMBL" id="GBP01046.1"/>
    </source>
</evidence>
<accession>A0A4C1SGM7</accession>
<organism evidence="1 2">
    <name type="scientific">Eumeta variegata</name>
    <name type="common">Bagworm moth</name>
    <name type="synonym">Eumeta japonica</name>
    <dbReference type="NCBI Taxonomy" id="151549"/>
    <lineage>
        <taxon>Eukaryota</taxon>
        <taxon>Metazoa</taxon>
        <taxon>Ecdysozoa</taxon>
        <taxon>Arthropoda</taxon>
        <taxon>Hexapoda</taxon>
        <taxon>Insecta</taxon>
        <taxon>Pterygota</taxon>
        <taxon>Neoptera</taxon>
        <taxon>Endopterygota</taxon>
        <taxon>Lepidoptera</taxon>
        <taxon>Glossata</taxon>
        <taxon>Ditrysia</taxon>
        <taxon>Tineoidea</taxon>
        <taxon>Psychidae</taxon>
        <taxon>Oiketicinae</taxon>
        <taxon>Eumeta</taxon>
    </lineage>
</organism>
<comment type="caution">
    <text evidence="1">The sequence shown here is derived from an EMBL/GenBank/DDBJ whole genome shotgun (WGS) entry which is preliminary data.</text>
</comment>
<proteinExistence type="predicted"/>
<dbReference type="AlphaFoldDB" id="A0A4C1SGM7"/>
<sequence>MTSKGKVEFGKQDAPNERHMAVLHRMKATDTISRQAPLMDLLRNNW</sequence>
<protein>
    <submittedName>
        <fullName evidence="1">Uncharacterized protein</fullName>
    </submittedName>
</protein>
<feature type="non-terminal residue" evidence="1">
    <location>
        <position position="46"/>
    </location>
</feature>
<dbReference type="EMBL" id="BGZK01006855">
    <property type="protein sequence ID" value="GBP01046.1"/>
    <property type="molecule type" value="Genomic_DNA"/>
</dbReference>